<keyword evidence="7" id="KW-1185">Reference proteome</keyword>
<dbReference type="InterPro" id="IPR000847">
    <property type="entry name" value="LysR_HTH_N"/>
</dbReference>
<keyword evidence="2" id="KW-0805">Transcription regulation</keyword>
<dbReference type="Proteomes" id="UP000270342">
    <property type="component" value="Unassembled WGS sequence"/>
</dbReference>
<keyword evidence="4" id="KW-0804">Transcription</keyword>
<evidence type="ECO:0000256" key="1">
    <source>
        <dbReference type="ARBA" id="ARBA00009437"/>
    </source>
</evidence>
<dbReference type="Pfam" id="PF00126">
    <property type="entry name" value="HTH_1"/>
    <property type="match status" value="1"/>
</dbReference>
<accession>A0A494X8K1</accession>
<comment type="similarity">
    <text evidence="1">Belongs to the LysR transcriptional regulatory family.</text>
</comment>
<dbReference type="InterPro" id="IPR036388">
    <property type="entry name" value="WH-like_DNA-bd_sf"/>
</dbReference>
<dbReference type="InterPro" id="IPR005119">
    <property type="entry name" value="LysR_subst-bd"/>
</dbReference>
<reference evidence="6 7" key="1">
    <citation type="submission" date="2018-10" db="EMBL/GenBank/DDBJ databases">
        <title>Robbsia sp. DHC34, isolated from soil.</title>
        <authorList>
            <person name="Gao Z.-H."/>
            <person name="Qiu L.-H."/>
        </authorList>
    </citation>
    <scope>NUCLEOTIDE SEQUENCE [LARGE SCALE GENOMIC DNA]</scope>
    <source>
        <strain evidence="6 7">DHC34</strain>
    </source>
</reference>
<dbReference type="GO" id="GO:0003677">
    <property type="term" value="F:DNA binding"/>
    <property type="evidence" value="ECO:0007669"/>
    <property type="project" value="UniProtKB-KW"/>
</dbReference>
<dbReference type="GO" id="GO:0005829">
    <property type="term" value="C:cytosol"/>
    <property type="evidence" value="ECO:0007669"/>
    <property type="project" value="TreeGrafter"/>
</dbReference>
<dbReference type="PANTHER" id="PTHR30419">
    <property type="entry name" value="HTH-TYPE TRANSCRIPTIONAL REGULATOR YBHD"/>
    <property type="match status" value="1"/>
</dbReference>
<organism evidence="6 7">
    <name type="scientific">Pararobbsia silviterrae</name>
    <dbReference type="NCBI Taxonomy" id="1792498"/>
    <lineage>
        <taxon>Bacteria</taxon>
        <taxon>Pseudomonadati</taxon>
        <taxon>Pseudomonadota</taxon>
        <taxon>Betaproteobacteria</taxon>
        <taxon>Burkholderiales</taxon>
        <taxon>Burkholderiaceae</taxon>
        <taxon>Pararobbsia</taxon>
    </lineage>
</organism>
<keyword evidence="3" id="KW-0238">DNA-binding</keyword>
<comment type="caution">
    <text evidence="6">The sequence shown here is derived from an EMBL/GenBank/DDBJ whole genome shotgun (WGS) entry which is preliminary data.</text>
</comment>
<dbReference type="PANTHER" id="PTHR30419:SF8">
    <property type="entry name" value="NITROGEN ASSIMILATION TRANSCRIPTIONAL ACTIVATOR-RELATED"/>
    <property type="match status" value="1"/>
</dbReference>
<sequence>MTSMPAMRRRARACACVGHSAPVMHNARSARRTDGGPLKQHQLRAFLALAEGGSLVKAANALNKTPAAISKAIRELEEDFEVQFFHRNATGMSLTEGGKILLPRAQAMLAERRRADEALRLLRGKTDAHLRVGLSPAVSVLLAPALVERFVARMPSVRLDLFEYQREHMTHRLDDGTLDIALFAMPSFLQRDVDKRATRLYATEFALAVKHDGAFARAASLADLRDARWILSDPSGAQQTYIEDAFRHARLDPPARTMVCSASGLGVSLALKLDAVALIARPIAQAHPQLAVLDCLAAPPRLDIYSLIRATTVASPVVESFLDIARELGGSSALDPSAY</sequence>
<protein>
    <submittedName>
        <fullName evidence="6">LysR family transcriptional regulator</fullName>
    </submittedName>
</protein>
<name>A0A494X8K1_9BURK</name>
<dbReference type="Gene3D" id="1.10.10.10">
    <property type="entry name" value="Winged helix-like DNA-binding domain superfamily/Winged helix DNA-binding domain"/>
    <property type="match status" value="1"/>
</dbReference>
<evidence type="ECO:0000256" key="4">
    <source>
        <dbReference type="ARBA" id="ARBA00023163"/>
    </source>
</evidence>
<dbReference type="EMBL" id="RBZU01000013">
    <property type="protein sequence ID" value="RKP47057.1"/>
    <property type="molecule type" value="Genomic_DNA"/>
</dbReference>
<dbReference type="SUPFAM" id="SSF53850">
    <property type="entry name" value="Periplasmic binding protein-like II"/>
    <property type="match status" value="1"/>
</dbReference>
<evidence type="ECO:0000256" key="2">
    <source>
        <dbReference type="ARBA" id="ARBA00023015"/>
    </source>
</evidence>
<dbReference type="PROSITE" id="PS50931">
    <property type="entry name" value="HTH_LYSR"/>
    <property type="match status" value="1"/>
</dbReference>
<dbReference type="AlphaFoldDB" id="A0A494X8K1"/>
<gene>
    <name evidence="6" type="ORF">D7S86_23160</name>
</gene>
<dbReference type="InterPro" id="IPR036390">
    <property type="entry name" value="WH_DNA-bd_sf"/>
</dbReference>
<dbReference type="SUPFAM" id="SSF46785">
    <property type="entry name" value="Winged helix' DNA-binding domain"/>
    <property type="match status" value="1"/>
</dbReference>
<proteinExistence type="inferred from homology"/>
<dbReference type="CDD" id="cd05466">
    <property type="entry name" value="PBP2_LTTR_substrate"/>
    <property type="match status" value="1"/>
</dbReference>
<evidence type="ECO:0000256" key="3">
    <source>
        <dbReference type="ARBA" id="ARBA00023125"/>
    </source>
</evidence>
<evidence type="ECO:0000313" key="6">
    <source>
        <dbReference type="EMBL" id="RKP47057.1"/>
    </source>
</evidence>
<feature type="domain" description="HTH lysR-type" evidence="5">
    <location>
        <begin position="38"/>
        <end position="95"/>
    </location>
</feature>
<dbReference type="Gene3D" id="3.40.190.290">
    <property type="match status" value="1"/>
</dbReference>
<evidence type="ECO:0000259" key="5">
    <source>
        <dbReference type="PROSITE" id="PS50931"/>
    </source>
</evidence>
<evidence type="ECO:0000313" key="7">
    <source>
        <dbReference type="Proteomes" id="UP000270342"/>
    </source>
</evidence>
<dbReference type="InterPro" id="IPR050950">
    <property type="entry name" value="HTH-type_LysR_regulators"/>
</dbReference>
<dbReference type="GO" id="GO:0003700">
    <property type="term" value="F:DNA-binding transcription factor activity"/>
    <property type="evidence" value="ECO:0007669"/>
    <property type="project" value="InterPro"/>
</dbReference>
<dbReference type="Pfam" id="PF03466">
    <property type="entry name" value="LysR_substrate"/>
    <property type="match status" value="1"/>
</dbReference>